<dbReference type="AlphaFoldDB" id="A0A7S2AR84"/>
<reference evidence="4" key="1">
    <citation type="submission" date="2021-01" db="EMBL/GenBank/DDBJ databases">
        <authorList>
            <person name="Corre E."/>
            <person name="Pelletier E."/>
            <person name="Niang G."/>
            <person name="Scheremetjew M."/>
            <person name="Finn R."/>
            <person name="Kale V."/>
            <person name="Holt S."/>
            <person name="Cochrane G."/>
            <person name="Meng A."/>
            <person name="Brown T."/>
            <person name="Cohen L."/>
        </authorList>
    </citation>
    <scope>NUCLEOTIDE SEQUENCE</scope>
    <source>
        <strain evidence="4">RCC733</strain>
    </source>
</reference>
<dbReference type="InterPro" id="IPR051091">
    <property type="entry name" value="O-Glucosyltr/Glycosyltrsf_90"/>
</dbReference>
<dbReference type="Pfam" id="PF05686">
    <property type="entry name" value="Glyco_transf_90"/>
    <property type="match status" value="1"/>
</dbReference>
<keyword evidence="2" id="KW-0808">Transferase</keyword>
<dbReference type="GO" id="GO:0016740">
    <property type="term" value="F:transferase activity"/>
    <property type="evidence" value="ECO:0007669"/>
    <property type="project" value="UniProtKB-KW"/>
</dbReference>
<dbReference type="EMBL" id="HBGR01004822">
    <property type="protein sequence ID" value="CAD9374944.1"/>
    <property type="molecule type" value="Transcribed_RNA"/>
</dbReference>
<sequence>MGKCNNEFPGKRPRAPAFAERRPQVFYRGKLQPSQNKTSQHIVFGMGADPANLDWLDAKSISAGRHEFGTCRYLLDIGGVDGTTWGSLRWKMALGSLVFKVESDRYTWFHTLVRPHVHYIPVKADLSDLRAQYEWAINHPADAERIAKAGQKAATSMNRNVFRRITTEIIAKTINECEMYNHTTEAAIV</sequence>
<dbReference type="InterPro" id="IPR006598">
    <property type="entry name" value="CAP10"/>
</dbReference>
<name>A0A7S2AR84_9CHLO</name>
<dbReference type="PANTHER" id="PTHR12203:SF35">
    <property type="entry name" value="PROTEIN O-GLUCOSYLTRANSFERASE 1"/>
    <property type="match status" value="1"/>
</dbReference>
<evidence type="ECO:0000313" key="4">
    <source>
        <dbReference type="EMBL" id="CAD9374944.1"/>
    </source>
</evidence>
<gene>
    <name evidence="4" type="ORF">PPRO1471_LOCUS3236</name>
</gene>
<evidence type="ECO:0000256" key="1">
    <source>
        <dbReference type="ARBA" id="ARBA00010118"/>
    </source>
</evidence>
<feature type="domain" description="Glycosyl transferase CAP10" evidence="3">
    <location>
        <begin position="16"/>
        <end position="153"/>
    </location>
</feature>
<accession>A0A7S2AR84</accession>
<evidence type="ECO:0000259" key="3">
    <source>
        <dbReference type="Pfam" id="PF05686"/>
    </source>
</evidence>
<protein>
    <recommendedName>
        <fullName evidence="3">Glycosyl transferase CAP10 domain-containing protein</fullName>
    </recommendedName>
</protein>
<comment type="similarity">
    <text evidence="1">Belongs to the glycosyltransferase 90 family.</text>
</comment>
<evidence type="ECO:0000256" key="2">
    <source>
        <dbReference type="ARBA" id="ARBA00022679"/>
    </source>
</evidence>
<proteinExistence type="inferred from homology"/>
<dbReference type="PANTHER" id="PTHR12203">
    <property type="entry name" value="KDEL LYS-ASP-GLU-LEU CONTAINING - RELATED"/>
    <property type="match status" value="1"/>
</dbReference>
<organism evidence="4">
    <name type="scientific">Pycnococcus provasolii</name>
    <dbReference type="NCBI Taxonomy" id="41880"/>
    <lineage>
        <taxon>Eukaryota</taxon>
        <taxon>Viridiplantae</taxon>
        <taxon>Chlorophyta</taxon>
        <taxon>Pseudoscourfieldiophyceae</taxon>
        <taxon>Pseudoscourfieldiales</taxon>
        <taxon>Pycnococcaceae</taxon>
        <taxon>Pycnococcus</taxon>
    </lineage>
</organism>